<dbReference type="RefSeq" id="WP_134381909.1">
    <property type="nucleotide sequence ID" value="NZ_SORX01000006.1"/>
</dbReference>
<gene>
    <name evidence="2" type="ORF">E2626_11480</name>
</gene>
<dbReference type="OrthoDB" id="9796039at2"/>
<evidence type="ECO:0000313" key="2">
    <source>
        <dbReference type="EMBL" id="TFE00590.1"/>
    </source>
</evidence>
<name>A0A4Y8LD24_9BACL</name>
<dbReference type="EMBL" id="SORX01000006">
    <property type="protein sequence ID" value="TFE00590.1"/>
    <property type="molecule type" value="Genomic_DNA"/>
</dbReference>
<feature type="domain" description="DinB-like" evidence="1">
    <location>
        <begin position="30"/>
        <end position="163"/>
    </location>
</feature>
<dbReference type="Gene3D" id="1.20.120.450">
    <property type="entry name" value="dinb family like domain"/>
    <property type="match status" value="1"/>
</dbReference>
<evidence type="ECO:0000259" key="1">
    <source>
        <dbReference type="Pfam" id="PF12867"/>
    </source>
</evidence>
<comment type="caution">
    <text evidence="2">The sequence shown here is derived from an EMBL/GenBank/DDBJ whole genome shotgun (WGS) entry which is preliminary data.</text>
</comment>
<dbReference type="InterPro" id="IPR034660">
    <property type="entry name" value="DinB/YfiT-like"/>
</dbReference>
<proteinExistence type="predicted"/>
<dbReference type="Pfam" id="PF12867">
    <property type="entry name" value="DinB_2"/>
    <property type="match status" value="1"/>
</dbReference>
<dbReference type="SUPFAM" id="SSF109854">
    <property type="entry name" value="DinB/YfiT-like putative metalloenzymes"/>
    <property type="match status" value="1"/>
</dbReference>
<protein>
    <submittedName>
        <fullName evidence="2">DinB family protein</fullName>
    </submittedName>
</protein>
<dbReference type="InterPro" id="IPR024775">
    <property type="entry name" value="DinB-like"/>
</dbReference>
<keyword evidence="3" id="KW-1185">Reference proteome</keyword>
<dbReference type="Proteomes" id="UP000297776">
    <property type="component" value="Unassembled WGS sequence"/>
</dbReference>
<evidence type="ECO:0000313" key="3">
    <source>
        <dbReference type="Proteomes" id="UP000297776"/>
    </source>
</evidence>
<dbReference type="AlphaFoldDB" id="A0A4Y8LD24"/>
<organism evidence="2 3">
    <name type="scientific">Jeotgalibacillus salarius</name>
    <dbReference type="NCBI Taxonomy" id="546023"/>
    <lineage>
        <taxon>Bacteria</taxon>
        <taxon>Bacillati</taxon>
        <taxon>Bacillota</taxon>
        <taxon>Bacilli</taxon>
        <taxon>Bacillales</taxon>
        <taxon>Caryophanaceae</taxon>
        <taxon>Jeotgalibacillus</taxon>
    </lineage>
</organism>
<accession>A0A4Y8LD24</accession>
<reference evidence="2 3" key="1">
    <citation type="submission" date="2019-03" db="EMBL/GenBank/DDBJ databases">
        <authorList>
            <person name="Yang Y."/>
        </authorList>
    </citation>
    <scope>NUCLEOTIDE SEQUENCE [LARGE SCALE GENOMIC DNA]</scope>
    <source>
        <strain evidence="2 3">ASL-1</strain>
    </source>
</reference>
<sequence length="172" mass="20257">MLHIPDMNEYPQAFQHYIDHVPDGNFIEILKSHQNTTSDFLKSVPASQWQARYAEDKWNAKEVLGHMIDNEINMLYRIFRITRGFSASLPSFDREKSIRHFEYDSIPVEELIQYFWDTRQLMITTCENVRDENWLNCGKMGKSTFSARALAYVSAGHELHHLHALKTKYFSP</sequence>